<organism evidence="3">
    <name type="scientific">Arundo donax</name>
    <name type="common">Giant reed</name>
    <name type="synonym">Donax arundinaceus</name>
    <dbReference type="NCBI Taxonomy" id="35708"/>
    <lineage>
        <taxon>Eukaryota</taxon>
        <taxon>Viridiplantae</taxon>
        <taxon>Streptophyta</taxon>
        <taxon>Embryophyta</taxon>
        <taxon>Tracheophyta</taxon>
        <taxon>Spermatophyta</taxon>
        <taxon>Magnoliopsida</taxon>
        <taxon>Liliopsida</taxon>
        <taxon>Poales</taxon>
        <taxon>Poaceae</taxon>
        <taxon>PACMAD clade</taxon>
        <taxon>Arundinoideae</taxon>
        <taxon>Arundineae</taxon>
        <taxon>Arundo</taxon>
    </lineage>
</organism>
<reference evidence="3" key="1">
    <citation type="submission" date="2014-09" db="EMBL/GenBank/DDBJ databases">
        <authorList>
            <person name="Magalhaes I.L.F."/>
            <person name="Oliveira U."/>
            <person name="Santos F.R."/>
            <person name="Vidigal T.H.D.A."/>
            <person name="Brescovit A.D."/>
            <person name="Santos A.J."/>
        </authorList>
    </citation>
    <scope>NUCLEOTIDE SEQUENCE</scope>
    <source>
        <tissue evidence="3">Shoot tissue taken approximately 20 cm above the soil surface</tissue>
    </source>
</reference>
<accession>A0A0A9DF47</accession>
<keyword evidence="2" id="KW-0732">Signal</keyword>
<evidence type="ECO:0000256" key="1">
    <source>
        <dbReference type="SAM" id="Phobius"/>
    </source>
</evidence>
<keyword evidence="1" id="KW-0812">Transmembrane</keyword>
<reference evidence="3" key="2">
    <citation type="journal article" date="2015" name="Data Brief">
        <title>Shoot transcriptome of the giant reed, Arundo donax.</title>
        <authorList>
            <person name="Barrero R.A."/>
            <person name="Guerrero F.D."/>
            <person name="Moolhuijzen P."/>
            <person name="Goolsby J.A."/>
            <person name="Tidwell J."/>
            <person name="Bellgard S.E."/>
            <person name="Bellgard M.I."/>
        </authorList>
    </citation>
    <scope>NUCLEOTIDE SEQUENCE</scope>
    <source>
        <tissue evidence="3">Shoot tissue taken approximately 20 cm above the soil surface</tissue>
    </source>
</reference>
<sequence length="138" mass="15090">MHRAYLASMSTLIFLRACSLTLAMVTFSSPDLSSALTPSLLYAAGRRSRAYITSLAALLFSLLGLPPPFCWSQVVFFLMTRTSSSISTVRSSLDCPGTSNHSCTFVACSSSCHRSPRGGTWFTRTSYITASNEIVEYY</sequence>
<keyword evidence="1" id="KW-0472">Membrane</keyword>
<evidence type="ECO:0000256" key="2">
    <source>
        <dbReference type="SAM" id="SignalP"/>
    </source>
</evidence>
<evidence type="ECO:0008006" key="4">
    <source>
        <dbReference type="Google" id="ProtNLM"/>
    </source>
</evidence>
<keyword evidence="1" id="KW-1133">Transmembrane helix</keyword>
<name>A0A0A9DF47_ARUDO</name>
<dbReference type="EMBL" id="GBRH01210696">
    <property type="protein sequence ID" value="JAD87199.1"/>
    <property type="molecule type" value="Transcribed_RNA"/>
</dbReference>
<feature type="transmembrane region" description="Helical" evidence="1">
    <location>
        <begin position="51"/>
        <end position="78"/>
    </location>
</feature>
<evidence type="ECO:0000313" key="3">
    <source>
        <dbReference type="EMBL" id="JAD87199.1"/>
    </source>
</evidence>
<proteinExistence type="predicted"/>
<dbReference type="AlphaFoldDB" id="A0A0A9DF47"/>
<protein>
    <recommendedName>
        <fullName evidence="4">Secreted protein</fullName>
    </recommendedName>
</protein>
<feature type="signal peptide" evidence="2">
    <location>
        <begin position="1"/>
        <end position="23"/>
    </location>
</feature>
<feature type="chain" id="PRO_5002063828" description="Secreted protein" evidence="2">
    <location>
        <begin position="24"/>
        <end position="138"/>
    </location>
</feature>